<keyword evidence="1" id="KW-0175">Coiled coil</keyword>
<sequence length="231" mass="24825">MQFTSIILALCLSSFAVAKGHEKNGTAVSSGIIGKTEEGSTHDNSDKTEKKENKKCHEMSRLTSLVNLVNNATKLNELETKHNLTAAKITELKAKAANATTRLTELQSNTTLTSHCAIVDAGQKLMRQCKQMKMLTNLMAVADNATALSEMAVKKQWSAEETAKFKAHAANATAKLTKLQSNTTLVNACETIKKTAKNQNSASISQSDAGRLVGNMLFALVMGGIVSFFMA</sequence>
<gene>
    <name evidence="4" type="ORF">FKW77_006691</name>
</gene>
<reference evidence="4 5" key="1">
    <citation type="submission" date="2019-07" db="EMBL/GenBank/DDBJ databases">
        <title>Finished genome of Venturia effusa.</title>
        <authorList>
            <person name="Young C.A."/>
            <person name="Cox M.P."/>
            <person name="Ganley A.R.D."/>
            <person name="David W.J."/>
        </authorList>
    </citation>
    <scope>NUCLEOTIDE SEQUENCE [LARGE SCALE GENOMIC DNA]</scope>
    <source>
        <strain evidence="5">albino</strain>
    </source>
</reference>
<evidence type="ECO:0000313" key="4">
    <source>
        <dbReference type="EMBL" id="QDS77435.1"/>
    </source>
</evidence>
<name>A0A517LP60_9PEZI</name>
<dbReference type="AlphaFoldDB" id="A0A517LP60"/>
<accession>A0A517LP60</accession>
<feature type="chain" id="PRO_5022039963" evidence="3">
    <location>
        <begin position="19"/>
        <end position="231"/>
    </location>
</feature>
<feature type="signal peptide" evidence="3">
    <location>
        <begin position="1"/>
        <end position="18"/>
    </location>
</feature>
<organism evidence="4 5">
    <name type="scientific">Venturia effusa</name>
    <dbReference type="NCBI Taxonomy" id="50376"/>
    <lineage>
        <taxon>Eukaryota</taxon>
        <taxon>Fungi</taxon>
        <taxon>Dikarya</taxon>
        <taxon>Ascomycota</taxon>
        <taxon>Pezizomycotina</taxon>
        <taxon>Dothideomycetes</taxon>
        <taxon>Pleosporomycetidae</taxon>
        <taxon>Venturiales</taxon>
        <taxon>Venturiaceae</taxon>
        <taxon>Venturia</taxon>
    </lineage>
</organism>
<keyword evidence="3" id="KW-0732">Signal</keyword>
<feature type="coiled-coil region" evidence="1">
    <location>
        <begin position="75"/>
        <end position="109"/>
    </location>
</feature>
<feature type="compositionally biased region" description="Basic and acidic residues" evidence="2">
    <location>
        <begin position="35"/>
        <end position="56"/>
    </location>
</feature>
<protein>
    <submittedName>
        <fullName evidence="4">Uncharacterized protein</fullName>
    </submittedName>
</protein>
<evidence type="ECO:0000256" key="3">
    <source>
        <dbReference type="SAM" id="SignalP"/>
    </source>
</evidence>
<evidence type="ECO:0000256" key="2">
    <source>
        <dbReference type="SAM" id="MobiDB-lite"/>
    </source>
</evidence>
<keyword evidence="5" id="KW-1185">Reference proteome</keyword>
<evidence type="ECO:0000313" key="5">
    <source>
        <dbReference type="Proteomes" id="UP000316270"/>
    </source>
</evidence>
<dbReference type="EMBL" id="CP042201">
    <property type="protein sequence ID" value="QDS77435.1"/>
    <property type="molecule type" value="Genomic_DNA"/>
</dbReference>
<feature type="region of interest" description="Disordered" evidence="2">
    <location>
        <begin position="26"/>
        <end position="56"/>
    </location>
</feature>
<evidence type="ECO:0000256" key="1">
    <source>
        <dbReference type="SAM" id="Coils"/>
    </source>
</evidence>
<proteinExistence type="predicted"/>
<dbReference type="Proteomes" id="UP000316270">
    <property type="component" value="Chromosome 17"/>
</dbReference>
<dbReference type="OrthoDB" id="5243723at2759"/>